<dbReference type="InterPro" id="IPR009080">
    <property type="entry name" value="tRNAsynth_Ia_anticodon-bd"/>
</dbReference>
<dbReference type="GO" id="GO:0006428">
    <property type="term" value="P:isoleucyl-tRNA aminoacylation"/>
    <property type="evidence" value="ECO:0007669"/>
    <property type="project" value="UniProtKB-UniRule"/>
</dbReference>
<organism evidence="18 19">
    <name type="scientific">Pedobacter changchengzhani</name>
    <dbReference type="NCBI Taxonomy" id="2529274"/>
    <lineage>
        <taxon>Bacteria</taxon>
        <taxon>Pseudomonadati</taxon>
        <taxon>Bacteroidota</taxon>
        <taxon>Sphingobacteriia</taxon>
        <taxon>Sphingobacteriales</taxon>
        <taxon>Sphingobacteriaceae</taxon>
        <taxon>Pedobacter</taxon>
    </lineage>
</organism>
<dbReference type="NCBIfam" id="TIGR00392">
    <property type="entry name" value="ileS"/>
    <property type="match status" value="1"/>
</dbReference>
<reference evidence="18 19" key="1">
    <citation type="submission" date="2019-02" db="EMBL/GenBank/DDBJ databases">
        <title>Pedobacter sp. nov., a novel speices isolated from soil of pinguins habitat in Antarcitica.</title>
        <authorList>
            <person name="He R.-H."/>
        </authorList>
    </citation>
    <scope>NUCLEOTIDE SEQUENCE [LARGE SCALE GENOMIC DNA]</scope>
    <source>
        <strain evidence="18 19">E01020</strain>
    </source>
</reference>
<dbReference type="Gene3D" id="3.40.50.620">
    <property type="entry name" value="HUPs"/>
    <property type="match status" value="2"/>
</dbReference>
<comment type="similarity">
    <text evidence="3 15">Belongs to the class-I aminoacyl-tRNA synthetase family. IleS type 2 subfamily.</text>
</comment>
<evidence type="ECO:0000313" key="19">
    <source>
        <dbReference type="Proteomes" id="UP000295668"/>
    </source>
</evidence>
<comment type="caution">
    <text evidence="18">The sequence shown here is derived from an EMBL/GenBank/DDBJ whole genome shotgun (WGS) entry which is preliminary data.</text>
</comment>
<comment type="function">
    <text evidence="13 15">Catalyzes the attachment of isoleucine to tRNA(Ile). As IleRS can inadvertently accommodate and process structurally similar amino acids such as valine, to avoid such errors it has two additional distinct tRNA(Ile)-dependent editing activities. One activity is designated as 'pretransfer' editing and involves the hydrolysis of activated Val-AMP. The other activity is designated 'posttransfer' editing and involves deacylation of mischarged Val-tRNA(Ile).</text>
</comment>
<evidence type="ECO:0000256" key="7">
    <source>
        <dbReference type="ARBA" id="ARBA00022723"/>
    </source>
</evidence>
<dbReference type="Gene3D" id="1.10.730.10">
    <property type="entry name" value="Isoleucyl-tRNA Synthetase, Domain 1"/>
    <property type="match status" value="1"/>
</dbReference>
<keyword evidence="5 15" id="KW-0963">Cytoplasm</keyword>
<evidence type="ECO:0000256" key="10">
    <source>
        <dbReference type="ARBA" id="ARBA00022840"/>
    </source>
</evidence>
<feature type="domain" description="Aminoacyl-tRNA synthetase class Ia" evidence="16">
    <location>
        <begin position="17"/>
        <end position="732"/>
    </location>
</feature>
<proteinExistence type="inferred from homology"/>
<evidence type="ECO:0000256" key="2">
    <source>
        <dbReference type="ARBA" id="ARBA00004496"/>
    </source>
</evidence>
<dbReference type="GO" id="GO:0000049">
    <property type="term" value="F:tRNA binding"/>
    <property type="evidence" value="ECO:0007669"/>
    <property type="project" value="InterPro"/>
</dbReference>
<dbReference type="GO" id="GO:0008270">
    <property type="term" value="F:zinc ion binding"/>
    <property type="evidence" value="ECO:0007669"/>
    <property type="project" value="UniProtKB-UniRule"/>
</dbReference>
<dbReference type="GO" id="GO:0004822">
    <property type="term" value="F:isoleucine-tRNA ligase activity"/>
    <property type="evidence" value="ECO:0007669"/>
    <property type="project" value="UniProtKB-UniRule"/>
</dbReference>
<gene>
    <name evidence="15" type="primary">ileS</name>
    <name evidence="18" type="ORF">EZJ43_01540</name>
</gene>
<protein>
    <recommendedName>
        <fullName evidence="15">Isoleucine--tRNA ligase</fullName>
        <ecNumber evidence="15">6.1.1.5</ecNumber>
    </recommendedName>
    <alternativeName>
        <fullName evidence="15">Isoleucyl-tRNA synthetase</fullName>
        <shortName evidence="15">IleRS</shortName>
    </alternativeName>
</protein>
<dbReference type="Gene3D" id="3.90.740.10">
    <property type="entry name" value="Valyl/Leucyl/Isoleucyl-tRNA synthetase, editing domain"/>
    <property type="match status" value="1"/>
</dbReference>
<dbReference type="CDD" id="cd00818">
    <property type="entry name" value="IleRS_core"/>
    <property type="match status" value="1"/>
</dbReference>
<keyword evidence="7 15" id="KW-0479">Metal-binding</keyword>
<dbReference type="InterPro" id="IPR009008">
    <property type="entry name" value="Val/Leu/Ile-tRNA-synth_edit"/>
</dbReference>
<comment type="catalytic activity">
    <reaction evidence="14 15">
        <text>tRNA(Ile) + L-isoleucine + ATP = L-isoleucyl-tRNA(Ile) + AMP + diphosphate</text>
        <dbReference type="Rhea" id="RHEA:11060"/>
        <dbReference type="Rhea" id="RHEA-COMP:9666"/>
        <dbReference type="Rhea" id="RHEA-COMP:9695"/>
        <dbReference type="ChEBI" id="CHEBI:30616"/>
        <dbReference type="ChEBI" id="CHEBI:33019"/>
        <dbReference type="ChEBI" id="CHEBI:58045"/>
        <dbReference type="ChEBI" id="CHEBI:78442"/>
        <dbReference type="ChEBI" id="CHEBI:78528"/>
        <dbReference type="ChEBI" id="CHEBI:456215"/>
        <dbReference type="EC" id="6.1.1.5"/>
    </reaction>
</comment>
<dbReference type="EC" id="6.1.1.5" evidence="15"/>
<comment type="cofactor">
    <cofactor evidence="1 15">
        <name>Zn(2+)</name>
        <dbReference type="ChEBI" id="CHEBI:29105"/>
    </cofactor>
</comment>
<evidence type="ECO:0000256" key="3">
    <source>
        <dbReference type="ARBA" id="ARBA00007078"/>
    </source>
</evidence>
<keyword evidence="8 15" id="KW-0547">Nucleotide-binding</keyword>
<keyword evidence="10 15" id="KW-0067">ATP-binding</keyword>
<dbReference type="PRINTS" id="PR00984">
    <property type="entry name" value="TRNASYNTHILE"/>
</dbReference>
<dbReference type="InterPro" id="IPR002301">
    <property type="entry name" value="Ile-tRNA-ligase"/>
</dbReference>
<dbReference type="InterPro" id="IPR033709">
    <property type="entry name" value="Anticodon_Ile_ABEc"/>
</dbReference>
<dbReference type="PANTHER" id="PTHR42780">
    <property type="entry name" value="SOLEUCYL-TRNA SYNTHETASE"/>
    <property type="match status" value="1"/>
</dbReference>
<keyword evidence="9 15" id="KW-0862">Zinc</keyword>
<dbReference type="Proteomes" id="UP000295668">
    <property type="component" value="Unassembled WGS sequence"/>
</dbReference>
<dbReference type="RefSeq" id="WP_133260890.1">
    <property type="nucleotide sequence ID" value="NZ_SJCY01000001.1"/>
</dbReference>
<dbReference type="Pfam" id="PF19302">
    <property type="entry name" value="DUF5915"/>
    <property type="match status" value="1"/>
</dbReference>
<dbReference type="Pfam" id="PF08264">
    <property type="entry name" value="Anticodon_1"/>
    <property type="match status" value="1"/>
</dbReference>
<dbReference type="InterPro" id="IPR002300">
    <property type="entry name" value="aa-tRNA-synth_Ia"/>
</dbReference>
<evidence type="ECO:0000256" key="5">
    <source>
        <dbReference type="ARBA" id="ARBA00022490"/>
    </source>
</evidence>
<evidence type="ECO:0000256" key="1">
    <source>
        <dbReference type="ARBA" id="ARBA00001947"/>
    </source>
</evidence>
<dbReference type="HAMAP" id="MF_02003">
    <property type="entry name" value="Ile_tRNA_synth_type2"/>
    <property type="match status" value="1"/>
</dbReference>
<evidence type="ECO:0000313" key="18">
    <source>
        <dbReference type="EMBL" id="TDG37802.1"/>
    </source>
</evidence>
<evidence type="ECO:0000256" key="9">
    <source>
        <dbReference type="ARBA" id="ARBA00022833"/>
    </source>
</evidence>
<dbReference type="SUPFAM" id="SSF52374">
    <property type="entry name" value="Nucleotidylyl transferase"/>
    <property type="match status" value="1"/>
</dbReference>
<accession>A0A4R5MPQ2</accession>
<name>A0A4R5MPQ2_9SPHI</name>
<evidence type="ECO:0000259" key="16">
    <source>
        <dbReference type="Pfam" id="PF00133"/>
    </source>
</evidence>
<dbReference type="AlphaFoldDB" id="A0A4R5MPQ2"/>
<dbReference type="Pfam" id="PF00133">
    <property type="entry name" value="tRNA-synt_1"/>
    <property type="match status" value="1"/>
</dbReference>
<evidence type="ECO:0000256" key="14">
    <source>
        <dbReference type="ARBA" id="ARBA00048359"/>
    </source>
</evidence>
<evidence type="ECO:0000256" key="8">
    <source>
        <dbReference type="ARBA" id="ARBA00022741"/>
    </source>
</evidence>
<dbReference type="SUPFAM" id="SSF47323">
    <property type="entry name" value="Anticodon-binding domain of a subclass of class I aminoacyl-tRNA synthetases"/>
    <property type="match status" value="1"/>
</dbReference>
<dbReference type="SUPFAM" id="SSF50677">
    <property type="entry name" value="ValRS/IleRS/LeuRS editing domain"/>
    <property type="match status" value="1"/>
</dbReference>
<evidence type="ECO:0000256" key="4">
    <source>
        <dbReference type="ARBA" id="ARBA00011245"/>
    </source>
</evidence>
<feature type="binding site" evidence="15">
    <location>
        <position position="697"/>
    </location>
    <ligand>
        <name>ATP</name>
        <dbReference type="ChEBI" id="CHEBI:30616"/>
    </ligand>
</feature>
<feature type="short sequence motif" description="'HIGH' region" evidence="15">
    <location>
        <begin position="47"/>
        <end position="57"/>
    </location>
</feature>
<comment type="subcellular location">
    <subcellularLocation>
        <location evidence="2 15">Cytoplasm</location>
    </subcellularLocation>
</comment>
<dbReference type="OrthoDB" id="9810365at2"/>
<sequence length="1144" mass="130767">MYNEFKQLDLAKIGQEVLDFWKKENIFEKSISSRPKSNPFTFYEGPPSANGMPGIHHVMARAIKDIFCRYKTIKGYQVKRKAGWDTHGLPVELGTEKELGITKEDIGKIISIEDYNEACKKTVMRYTDVWNDLTEKMGYWVDMDDPYITYKSKYMESVWWLLKQIYDKGLIYKGYTIQPYSPKAGTGLSSHEVNQPGAYRDVTDTTIVAQFKVPLTPKGGTGNGLVNAFGLSSPPSEGLGEDFYFLAWTTTPWTLPSNTALTVGPKIDYVLVKTFNQYTFLPTNVILAKNLVGKQFSKIFFESENIEDFENFKSGDKKIPYQILAECKGVDLVGIKYEQLLTYALPFNNPENAFRVIAGDFVTTEDGTGIVHTAPTFGADDAKVAKEASPEIPPMLVMDEDDVLVPLVDLQGRFTKHVGPFAGKYVKNEYYEAGEAPEKSVDVEIAILLKEENKAFKVEKYVHSYPHSWRTDEPLLYYPLDSWFIKVTDVKDRMFDLNETINWKPKSTGEGRFGNWLKNANDWNLSRSRYWGIPLPIWRTEDKKEEILIGSVEELYNAIEKSIAAGFQKENPFKGFEIGNMSEENYDLIDLHKNVVDQIVLVSPAGKPMIRESDLIDVWFDSGAMPYAQWHYPFENKETIDENQDFPADFIAEGVDQTRGWFYTLHAISTLVFDKVAYKNVVSNGLVLDKNGLKMSKRLGNAADPFQTINEYGADATRWYMISNANPWDNLKFDIEGIAEVRRKFFGTLYNTYAFFALYANIDKFQIDKNNLSKVEDRSELDRWILSLLQNLINEVDDSYNTYEPTKATRAIQNFVDEHLSNWYIRLSRRRFWKGEMTNDKRAAYETLYTCLETLAQLMSPVAPFFADWLYRNLTVNDSTAEQSIHLTLWNNADQSLIDNDLNERMLYAQHISSMVLSLRKKSSINVRQPLAKILIPVLDNDFQVKVNLVKDLILSETNIKEVEFINDTSGLIKKKVKPNFKALGAKVGKDMKMVSEAINQISQEELVQFEKTGSILIPDTNYSILLADVEIFAEDIPGWQVTNLGNLTVALDITISEDLKQEGLSRELVNRVQNLRKELNFEVTDRISVRLQKHNIIQHAVAKNKAYICAEILADDVELVEMVSNPNKITIDDVELDISITKK</sequence>
<keyword evidence="6 15" id="KW-0436">Ligase</keyword>
<keyword evidence="11 15" id="KW-0648">Protein biosynthesis</keyword>
<evidence type="ECO:0000256" key="15">
    <source>
        <dbReference type="HAMAP-Rule" id="MF_02003"/>
    </source>
</evidence>
<dbReference type="PANTHER" id="PTHR42780:SF1">
    <property type="entry name" value="ISOLEUCINE--TRNA LIGASE, CYTOPLASMIC"/>
    <property type="match status" value="1"/>
</dbReference>
<dbReference type="InterPro" id="IPR014729">
    <property type="entry name" value="Rossmann-like_a/b/a_fold"/>
</dbReference>
<feature type="domain" description="Methionyl/Valyl/Leucyl/Isoleucyl-tRNA synthetase anticodon-binding" evidence="17">
    <location>
        <begin position="782"/>
        <end position="933"/>
    </location>
</feature>
<evidence type="ECO:0000256" key="13">
    <source>
        <dbReference type="ARBA" id="ARBA00025217"/>
    </source>
</evidence>
<evidence type="ECO:0000259" key="17">
    <source>
        <dbReference type="Pfam" id="PF08264"/>
    </source>
</evidence>
<comment type="domain">
    <text evidence="15">IleRS has two distinct active sites: one for aminoacylation and one for editing. The misactivated valine is translocated from the active site to the editing site, which sterically excludes the correctly activated isoleucine. The single editing site contains two valyl binding pockets, one specific for each substrate (Val-AMP or Val-tRNA(Ile)).</text>
</comment>
<dbReference type="GO" id="GO:0002161">
    <property type="term" value="F:aminoacyl-tRNA deacylase activity"/>
    <property type="evidence" value="ECO:0007669"/>
    <property type="project" value="InterPro"/>
</dbReference>
<evidence type="ECO:0000256" key="12">
    <source>
        <dbReference type="ARBA" id="ARBA00023146"/>
    </source>
</evidence>
<dbReference type="GO" id="GO:0005737">
    <property type="term" value="C:cytoplasm"/>
    <property type="evidence" value="ECO:0007669"/>
    <property type="project" value="UniProtKB-SubCell"/>
</dbReference>
<dbReference type="InterPro" id="IPR023586">
    <property type="entry name" value="Ile-tRNA-ligase_type2"/>
</dbReference>
<evidence type="ECO:0000256" key="11">
    <source>
        <dbReference type="ARBA" id="ARBA00022917"/>
    </source>
</evidence>
<dbReference type="FunFam" id="3.40.50.620:FF:000063">
    <property type="entry name" value="Isoleucine--tRNA ligase"/>
    <property type="match status" value="1"/>
</dbReference>
<comment type="subunit">
    <text evidence="4 15">Monomer.</text>
</comment>
<dbReference type="InterPro" id="IPR013155">
    <property type="entry name" value="M/V/L/I-tRNA-synth_anticd-bd"/>
</dbReference>
<dbReference type="GO" id="GO:0005524">
    <property type="term" value="F:ATP binding"/>
    <property type="evidence" value="ECO:0007669"/>
    <property type="project" value="UniProtKB-UniRule"/>
</dbReference>
<evidence type="ECO:0000256" key="6">
    <source>
        <dbReference type="ARBA" id="ARBA00022598"/>
    </source>
</evidence>
<dbReference type="EMBL" id="SJCY01000001">
    <property type="protein sequence ID" value="TDG37802.1"/>
    <property type="molecule type" value="Genomic_DNA"/>
</dbReference>
<feature type="short sequence motif" description="'KMSKS' region" evidence="15">
    <location>
        <begin position="694"/>
        <end position="698"/>
    </location>
</feature>
<dbReference type="CDD" id="cd07961">
    <property type="entry name" value="Anticodon_Ia_Ile_ABEc"/>
    <property type="match status" value="1"/>
</dbReference>
<keyword evidence="12 15" id="KW-0030">Aminoacyl-tRNA synthetase</keyword>
<keyword evidence="19" id="KW-1185">Reference proteome</keyword>